<dbReference type="InterPro" id="IPR014292">
    <property type="entry name" value="Acyl_transf_WS/DGAT"/>
</dbReference>
<dbReference type="InterPro" id="IPR009721">
    <property type="entry name" value="O-acyltransferase_WSD1_C"/>
</dbReference>
<evidence type="ECO:0000256" key="6">
    <source>
        <dbReference type="ARBA" id="ARBA00022679"/>
    </source>
</evidence>
<dbReference type="InterPro" id="IPR045034">
    <property type="entry name" value="O-acyltransferase_WSD1-like"/>
</dbReference>
<sequence length="479" mass="51342">MQRLSGLDAGFLYLETPNQPLHICGLIILDPGTVPGGYDFPALRAELAARLAAVPRFRMKIADSRFNPDHPVWVDDTHFDLDRHLHRIAVPAPGTRRELADLCGHIAAQPLDRSKPLWEMWLVEGLDDGGVAVFAKMHHAGVDGVTGAAMMAQLCSLEPDAPRPTPDSGGAGSGHSLEIALGGMLNVARRPFHLARILPSTLTSVSSWVFRARRGAAMPAPFTAPRTPFNGTLTGHRSVAFVPLDIADVKTVKNAFGVTVNDVVMALCAGALRTYLDRRGELPDTSLVAVVPVSVHDKSDRPGRNQVSAMFASMQTHIDDPVQRLRAIADTAEVAKDHNSEIGANLLQDWSEFMDPTVFGTAMRAYSALRLAEKHPVIHNLVVSNVPGAPMPLYFLGARITAMYPFGPIFDGAALNITVLSLDGKLDVGVIACPDLVPDLWELVDECPRALDELLAAAHAAADDPEAASRVGKAHGADG</sequence>
<dbReference type="InterPro" id="IPR023213">
    <property type="entry name" value="CAT-like_dom_sf"/>
</dbReference>
<dbReference type="EMBL" id="JAUZMZ010000224">
    <property type="protein sequence ID" value="MEE2035044.1"/>
    <property type="molecule type" value="Genomic_DNA"/>
</dbReference>
<dbReference type="Gene3D" id="3.30.559.10">
    <property type="entry name" value="Chloramphenicol acetyltransferase-like domain"/>
    <property type="match status" value="1"/>
</dbReference>
<keyword evidence="6 11" id="KW-0808">Transferase</keyword>
<evidence type="ECO:0000256" key="11">
    <source>
        <dbReference type="RuleBase" id="RU361241"/>
    </source>
</evidence>
<dbReference type="Proteomes" id="UP001331936">
    <property type="component" value="Unassembled WGS sequence"/>
</dbReference>
<comment type="pathway">
    <text evidence="2">Lipid metabolism.</text>
</comment>
<dbReference type="GO" id="GO:0016746">
    <property type="term" value="F:acyltransferase activity"/>
    <property type="evidence" value="ECO:0007669"/>
    <property type="project" value="UniProtKB-KW"/>
</dbReference>
<evidence type="ECO:0000256" key="7">
    <source>
        <dbReference type="ARBA" id="ARBA00022798"/>
    </source>
</evidence>
<dbReference type="Pfam" id="PF06974">
    <property type="entry name" value="WS_DGAT_C"/>
    <property type="match status" value="1"/>
</dbReference>
<feature type="domain" description="O-acyltransferase WSD1 C-terminal" evidence="13">
    <location>
        <begin position="305"/>
        <end position="454"/>
    </location>
</feature>
<reference evidence="14 15" key="1">
    <citation type="submission" date="2023-08" db="EMBL/GenBank/DDBJ databases">
        <authorList>
            <person name="Girao M."/>
            <person name="Carvalho M.F."/>
        </authorList>
    </citation>
    <scope>NUCLEOTIDE SEQUENCE [LARGE SCALE GENOMIC DNA]</scope>
    <source>
        <strain evidence="14 15">CC-R104</strain>
    </source>
</reference>
<proteinExistence type="inferred from homology"/>
<evidence type="ECO:0000256" key="9">
    <source>
        <dbReference type="ARBA" id="ARBA00023315"/>
    </source>
</evidence>
<comment type="caution">
    <text evidence="14">The sequence shown here is derived from an EMBL/GenBank/DDBJ whole genome shotgun (WGS) entry which is preliminary data.</text>
</comment>
<dbReference type="SUPFAM" id="SSF52777">
    <property type="entry name" value="CoA-dependent acyltransferases"/>
    <property type="match status" value="1"/>
</dbReference>
<feature type="domain" description="O-acyltransferase WSD1-like N-terminal" evidence="12">
    <location>
        <begin position="4"/>
        <end position="264"/>
    </location>
</feature>
<dbReference type="PANTHER" id="PTHR31650:SF1">
    <property type="entry name" value="WAX ESTER SYNTHASE_DIACYLGLYCEROL ACYLTRANSFERASE 4-RELATED"/>
    <property type="match status" value="1"/>
</dbReference>
<evidence type="ECO:0000313" key="15">
    <source>
        <dbReference type="Proteomes" id="UP001331936"/>
    </source>
</evidence>
<keyword evidence="15" id="KW-1185">Reference proteome</keyword>
<keyword evidence="5 11" id="KW-0444">Lipid biosynthesis</keyword>
<dbReference type="NCBIfam" id="TIGR02946">
    <property type="entry name" value="acyl_WS_DGAT"/>
    <property type="match status" value="1"/>
</dbReference>
<gene>
    <name evidence="14" type="ORF">Q8814_23535</name>
</gene>
<evidence type="ECO:0000256" key="4">
    <source>
        <dbReference type="ARBA" id="ARBA00013244"/>
    </source>
</evidence>
<dbReference type="PANTHER" id="PTHR31650">
    <property type="entry name" value="O-ACYLTRANSFERASE (WSD1-LIKE) FAMILY PROTEIN"/>
    <property type="match status" value="1"/>
</dbReference>
<evidence type="ECO:0000256" key="10">
    <source>
        <dbReference type="ARBA" id="ARBA00048109"/>
    </source>
</evidence>
<comment type="catalytic activity">
    <reaction evidence="10 11">
        <text>an acyl-CoA + a 1,2-diacyl-sn-glycerol = a triacyl-sn-glycerol + CoA</text>
        <dbReference type="Rhea" id="RHEA:10868"/>
        <dbReference type="ChEBI" id="CHEBI:17815"/>
        <dbReference type="ChEBI" id="CHEBI:57287"/>
        <dbReference type="ChEBI" id="CHEBI:58342"/>
        <dbReference type="ChEBI" id="CHEBI:64615"/>
        <dbReference type="EC" id="2.3.1.20"/>
    </reaction>
</comment>
<dbReference type="Pfam" id="PF03007">
    <property type="entry name" value="WS_DGAT_cat"/>
    <property type="match status" value="1"/>
</dbReference>
<keyword evidence="9 11" id="KW-0012">Acyltransferase</keyword>
<dbReference type="RefSeq" id="WP_330154388.1">
    <property type="nucleotide sequence ID" value="NZ_JAUZMZ010000224.1"/>
</dbReference>
<evidence type="ECO:0000256" key="5">
    <source>
        <dbReference type="ARBA" id="ARBA00022516"/>
    </source>
</evidence>
<accession>A0ABU7JYG0</accession>
<dbReference type="EC" id="2.3.1.20" evidence="4 11"/>
<evidence type="ECO:0000256" key="2">
    <source>
        <dbReference type="ARBA" id="ARBA00005189"/>
    </source>
</evidence>
<dbReference type="InterPro" id="IPR004255">
    <property type="entry name" value="O-acyltransferase_WSD1_N"/>
</dbReference>
<name>A0ABU7JYG0_9NOCA</name>
<evidence type="ECO:0000256" key="1">
    <source>
        <dbReference type="ARBA" id="ARBA00004771"/>
    </source>
</evidence>
<organism evidence="14 15">
    <name type="scientific">Rhodococcus chondri</name>
    <dbReference type="NCBI Taxonomy" id="3065941"/>
    <lineage>
        <taxon>Bacteria</taxon>
        <taxon>Bacillati</taxon>
        <taxon>Actinomycetota</taxon>
        <taxon>Actinomycetes</taxon>
        <taxon>Mycobacteriales</taxon>
        <taxon>Nocardiaceae</taxon>
        <taxon>Rhodococcus</taxon>
    </lineage>
</organism>
<keyword evidence="8 11" id="KW-0443">Lipid metabolism</keyword>
<comment type="pathway">
    <text evidence="1 11">Glycerolipid metabolism; triacylglycerol biosynthesis.</text>
</comment>
<evidence type="ECO:0000259" key="13">
    <source>
        <dbReference type="Pfam" id="PF06974"/>
    </source>
</evidence>
<protein>
    <recommendedName>
        <fullName evidence="4 11">Diacylglycerol O-acyltransferase</fullName>
        <ecNumber evidence="4 11">2.3.1.20</ecNumber>
    </recommendedName>
</protein>
<comment type="similarity">
    <text evidence="3 11">Belongs to the long-chain O-acyltransferase family.</text>
</comment>
<evidence type="ECO:0000256" key="3">
    <source>
        <dbReference type="ARBA" id="ARBA00009587"/>
    </source>
</evidence>
<evidence type="ECO:0000313" key="14">
    <source>
        <dbReference type="EMBL" id="MEE2035044.1"/>
    </source>
</evidence>
<keyword evidence="7 11" id="KW-0319">Glycerol metabolism</keyword>
<evidence type="ECO:0000256" key="8">
    <source>
        <dbReference type="ARBA" id="ARBA00023098"/>
    </source>
</evidence>
<evidence type="ECO:0000259" key="12">
    <source>
        <dbReference type="Pfam" id="PF03007"/>
    </source>
</evidence>